<dbReference type="SMART" id="SM00382">
    <property type="entry name" value="AAA"/>
    <property type="match status" value="1"/>
</dbReference>
<protein>
    <recommendedName>
        <fullName evidence="1">AAA+ ATPase domain-containing protein</fullName>
    </recommendedName>
</protein>
<dbReference type="GO" id="GO:0005524">
    <property type="term" value="F:ATP binding"/>
    <property type="evidence" value="ECO:0007669"/>
    <property type="project" value="InterPro"/>
</dbReference>
<evidence type="ECO:0000313" key="2">
    <source>
        <dbReference type="EMBL" id="PNE39867.1"/>
    </source>
</evidence>
<dbReference type="PANTHER" id="PTHR46411">
    <property type="entry name" value="FAMILY ATPASE, PUTATIVE-RELATED"/>
    <property type="match status" value="1"/>
</dbReference>
<dbReference type="AlphaFoldDB" id="A0A2N8PFR5"/>
<dbReference type="PANTHER" id="PTHR46411:SF3">
    <property type="entry name" value="AAA+ ATPASE DOMAIN-CONTAINING PROTEIN"/>
    <property type="match status" value="1"/>
</dbReference>
<dbReference type="InterPro" id="IPR003593">
    <property type="entry name" value="AAA+_ATPase"/>
</dbReference>
<evidence type="ECO:0000259" key="1">
    <source>
        <dbReference type="SMART" id="SM00382"/>
    </source>
</evidence>
<comment type="caution">
    <text evidence="2">The sequence shown here is derived from an EMBL/GenBank/DDBJ whole genome shotgun (WGS) entry which is preliminary data.</text>
</comment>
<proteinExistence type="predicted"/>
<feature type="domain" description="AAA+ ATPase" evidence="1">
    <location>
        <begin position="493"/>
        <end position="625"/>
    </location>
</feature>
<dbReference type="Pfam" id="PF00004">
    <property type="entry name" value="AAA"/>
    <property type="match status" value="1"/>
</dbReference>
<dbReference type="Gene3D" id="3.40.50.300">
    <property type="entry name" value="P-loop containing nucleotide triphosphate hydrolases"/>
    <property type="match status" value="1"/>
</dbReference>
<name>A0A2N8PFR5_STRNR</name>
<gene>
    <name evidence="2" type="ORF">AOB60_01655</name>
</gene>
<dbReference type="GO" id="GO:0016887">
    <property type="term" value="F:ATP hydrolysis activity"/>
    <property type="evidence" value="ECO:0007669"/>
    <property type="project" value="InterPro"/>
</dbReference>
<dbReference type="InterPro" id="IPR054472">
    <property type="entry name" value="WHD"/>
</dbReference>
<reference evidence="3" key="1">
    <citation type="submission" date="2015-09" db="EMBL/GenBank/DDBJ databases">
        <authorList>
            <person name="Graham D.E."/>
            <person name="Mahan K.M."/>
            <person name="Klingeman D.M."/>
            <person name="Fida T."/>
            <person name="Giannone R.J."/>
            <person name="Hettich R.L."/>
            <person name="Parry R.J."/>
            <person name="Spain J.C."/>
        </authorList>
    </citation>
    <scope>NUCLEOTIDE SEQUENCE [LARGE SCALE GENOMIC DNA]</scope>
    <source>
        <strain evidence="3">JCM 4701</strain>
    </source>
</reference>
<dbReference type="SUPFAM" id="SSF52540">
    <property type="entry name" value="P-loop containing nucleoside triphosphate hydrolases"/>
    <property type="match status" value="1"/>
</dbReference>
<organism evidence="2 3">
    <name type="scientific">Streptomyces noursei</name>
    <name type="common">Streptomyces albulus</name>
    <dbReference type="NCBI Taxonomy" id="1971"/>
    <lineage>
        <taxon>Bacteria</taxon>
        <taxon>Bacillati</taxon>
        <taxon>Actinomycetota</taxon>
        <taxon>Actinomycetes</taxon>
        <taxon>Kitasatosporales</taxon>
        <taxon>Streptomycetaceae</taxon>
        <taxon>Streptomyces</taxon>
    </lineage>
</organism>
<evidence type="ECO:0000313" key="3">
    <source>
        <dbReference type="Proteomes" id="UP000236047"/>
    </source>
</evidence>
<dbReference type="InterPro" id="IPR027417">
    <property type="entry name" value="P-loop_NTPase"/>
</dbReference>
<keyword evidence="3" id="KW-1185">Reference proteome</keyword>
<dbReference type="EMBL" id="LJSN01000002">
    <property type="protein sequence ID" value="PNE39867.1"/>
    <property type="molecule type" value="Genomic_DNA"/>
</dbReference>
<dbReference type="RefSeq" id="WP_102922554.1">
    <property type="nucleotide sequence ID" value="NZ_LJSN01000002.1"/>
</dbReference>
<sequence>MTASQHYGQTEGGPAAADQDAGLDHLLGWLSLVERRVYRAVVTRMALAPQDAPDPLRGLYISDEAVAWLCRNPTRPLERDPRELDLLAGVEKEADAAEAGGSHLPLRELTTRFGLSALDVEVLLTALAPEIDPRYERFYSYLHDDVNRQCASVALALQLCGLPAHAGAARARFTHGPLVNTGLVRVEDMERPLLSRTLRVSDRAVSYLLGHSAPPDSVSGMCLVGEAPPLPAAAGHLAEETAALLERGQLVYLRGRPDSAVDSAAAAAAQHSSGQAIRVDPCRLPPSAEARYVIKASVLEARLRGCGLHIGPLPHSATTTEPPWQGVQGLLQPLQDTGVPTVITGQAPWNPTWCTAVPVILTCPPMSSQERATVWRSELRDMLPSDAVDHAIHAMAAQRLSPIDLRTTVCTAYTRALATGTALDAPTLQAAARLRHGSALEQLARRVEPTTRLTEVVLPDLPRNQLHSLVTRVKHRERVFLEWGMRPGSSRGTGISALFTGDSGTGKTFAAEALAAELGLDLYIINLATLVDKYIGETEKNLERVFTHAEGLSAVLLFDEADAIFGKRTETTQAHDRYANIETAYLLQRLESFDGIAILTTNLAANIDTAFTRRLDLIIHFPSPDTHHRHLLWDHCLGTKLPRSPDLDIDHLARTFDLTGGSIRNCTITAAYHTATTGQPLSTKTILDAIRAEYLKLGRLINDDTTPHTHPPSTDL</sequence>
<dbReference type="InterPro" id="IPR003959">
    <property type="entry name" value="ATPase_AAA_core"/>
</dbReference>
<dbReference type="Proteomes" id="UP000236047">
    <property type="component" value="Unassembled WGS sequence"/>
</dbReference>
<accession>A0A2N8PFR5</accession>
<dbReference type="CDD" id="cd19481">
    <property type="entry name" value="RecA-like_protease"/>
    <property type="match status" value="1"/>
</dbReference>
<dbReference type="Pfam" id="PF22977">
    <property type="entry name" value="WHD"/>
    <property type="match status" value="1"/>
</dbReference>